<reference evidence="15" key="1">
    <citation type="submission" date="2022-11" db="UniProtKB">
        <authorList>
            <consortium name="WormBaseParasite"/>
        </authorList>
    </citation>
    <scope>IDENTIFICATION</scope>
</reference>
<keyword evidence="14" id="KW-1185">Reference proteome</keyword>
<evidence type="ECO:0000259" key="13">
    <source>
        <dbReference type="PROSITE" id="PS50011"/>
    </source>
</evidence>
<dbReference type="GO" id="GO:0019901">
    <property type="term" value="F:protein kinase binding"/>
    <property type="evidence" value="ECO:0007669"/>
    <property type="project" value="UniProtKB-ARBA"/>
</dbReference>
<dbReference type="Pfam" id="PF00069">
    <property type="entry name" value="Pkinase"/>
    <property type="match status" value="1"/>
</dbReference>
<evidence type="ECO:0000256" key="2">
    <source>
        <dbReference type="ARBA" id="ARBA00012513"/>
    </source>
</evidence>
<dbReference type="InterPro" id="IPR008271">
    <property type="entry name" value="Ser/Thr_kinase_AS"/>
</dbReference>
<dbReference type="Gene3D" id="4.10.1170.10">
    <property type="entry name" value="MAP kinase activated protein kinase 2"/>
    <property type="match status" value="1"/>
</dbReference>
<feature type="region of interest" description="Disordered" evidence="12">
    <location>
        <begin position="406"/>
        <end position="454"/>
    </location>
</feature>
<organism evidence="14 15">
    <name type="scientific">Acrobeloides nanus</name>
    <dbReference type="NCBI Taxonomy" id="290746"/>
    <lineage>
        <taxon>Eukaryota</taxon>
        <taxon>Metazoa</taxon>
        <taxon>Ecdysozoa</taxon>
        <taxon>Nematoda</taxon>
        <taxon>Chromadorea</taxon>
        <taxon>Rhabditida</taxon>
        <taxon>Tylenchina</taxon>
        <taxon>Cephalobomorpha</taxon>
        <taxon>Cephaloboidea</taxon>
        <taxon>Cephalobidae</taxon>
        <taxon>Acrobeloides</taxon>
    </lineage>
</organism>
<name>A0A914E6W3_9BILA</name>
<evidence type="ECO:0000256" key="11">
    <source>
        <dbReference type="PROSITE-ProRule" id="PRU10141"/>
    </source>
</evidence>
<feature type="region of interest" description="Disordered" evidence="12">
    <location>
        <begin position="76"/>
        <end position="95"/>
    </location>
</feature>
<dbReference type="InterPro" id="IPR027442">
    <property type="entry name" value="MAPKAPK_C"/>
</dbReference>
<dbReference type="PROSITE" id="PS00107">
    <property type="entry name" value="PROTEIN_KINASE_ATP"/>
    <property type="match status" value="1"/>
</dbReference>
<keyword evidence="3" id="KW-0723">Serine/threonine-protein kinase</keyword>
<dbReference type="GO" id="GO:0035095">
    <property type="term" value="P:behavioral response to nicotine"/>
    <property type="evidence" value="ECO:0007669"/>
    <property type="project" value="UniProtKB-ARBA"/>
</dbReference>
<feature type="compositionally biased region" description="Polar residues" evidence="12">
    <location>
        <begin position="426"/>
        <end position="443"/>
    </location>
</feature>
<feature type="binding site" evidence="11">
    <location>
        <position position="164"/>
    </location>
    <ligand>
        <name>ATP</name>
        <dbReference type="ChEBI" id="CHEBI:30616"/>
    </ligand>
</feature>
<feature type="compositionally biased region" description="Acidic residues" evidence="12">
    <location>
        <begin position="83"/>
        <end position="92"/>
    </location>
</feature>
<evidence type="ECO:0000256" key="3">
    <source>
        <dbReference type="ARBA" id="ARBA00022527"/>
    </source>
</evidence>
<dbReference type="PROSITE" id="PS50011">
    <property type="entry name" value="PROTEIN_KINASE_DOM"/>
    <property type="match status" value="1"/>
</dbReference>
<dbReference type="WBParaSite" id="ACRNAN_scaffold5836.g14242.t1">
    <property type="protein sequence ID" value="ACRNAN_scaffold5836.g14242.t1"/>
    <property type="gene ID" value="ACRNAN_scaffold5836.g14242"/>
</dbReference>
<protein>
    <recommendedName>
        <fullName evidence="2">non-specific serine/threonine protein kinase</fullName>
        <ecNumber evidence="2">2.7.11.1</ecNumber>
    </recommendedName>
</protein>
<accession>A0A914E6W3</accession>
<dbReference type="InterPro" id="IPR011009">
    <property type="entry name" value="Kinase-like_dom_sf"/>
</dbReference>
<dbReference type="GO" id="GO:0005524">
    <property type="term" value="F:ATP binding"/>
    <property type="evidence" value="ECO:0007669"/>
    <property type="project" value="UniProtKB-UniRule"/>
</dbReference>
<comment type="catalytic activity">
    <reaction evidence="9">
        <text>L-threonyl-[protein] + ATP = O-phospho-L-threonyl-[protein] + ADP + H(+)</text>
        <dbReference type="Rhea" id="RHEA:46608"/>
        <dbReference type="Rhea" id="RHEA-COMP:11060"/>
        <dbReference type="Rhea" id="RHEA-COMP:11605"/>
        <dbReference type="ChEBI" id="CHEBI:15378"/>
        <dbReference type="ChEBI" id="CHEBI:30013"/>
        <dbReference type="ChEBI" id="CHEBI:30616"/>
        <dbReference type="ChEBI" id="CHEBI:61977"/>
        <dbReference type="ChEBI" id="CHEBI:456216"/>
        <dbReference type="EC" id="2.7.11.1"/>
    </reaction>
</comment>
<evidence type="ECO:0000256" key="12">
    <source>
        <dbReference type="SAM" id="MobiDB-lite"/>
    </source>
</evidence>
<keyword evidence="7" id="KW-0418">Kinase</keyword>
<dbReference type="InterPro" id="IPR000719">
    <property type="entry name" value="Prot_kinase_dom"/>
</dbReference>
<evidence type="ECO:0000256" key="10">
    <source>
        <dbReference type="ARBA" id="ARBA00048679"/>
    </source>
</evidence>
<dbReference type="PROSITE" id="PS00108">
    <property type="entry name" value="PROTEIN_KINASE_ST"/>
    <property type="match status" value="1"/>
</dbReference>
<dbReference type="SMART" id="SM00220">
    <property type="entry name" value="S_TKc"/>
    <property type="match status" value="1"/>
</dbReference>
<keyword evidence="6 11" id="KW-0547">Nucleotide-binding</keyword>
<keyword evidence="4" id="KW-0597">Phosphoprotein</keyword>
<evidence type="ECO:0000313" key="14">
    <source>
        <dbReference type="Proteomes" id="UP000887540"/>
    </source>
</evidence>
<keyword evidence="5" id="KW-0808">Transferase</keyword>
<dbReference type="PANTHER" id="PTHR24347">
    <property type="entry name" value="SERINE/THREONINE-PROTEIN KINASE"/>
    <property type="match status" value="1"/>
</dbReference>
<keyword evidence="8 11" id="KW-0067">ATP-binding</keyword>
<dbReference type="Gene3D" id="1.10.510.10">
    <property type="entry name" value="Transferase(Phosphotransferase) domain 1"/>
    <property type="match status" value="1"/>
</dbReference>
<dbReference type="EC" id="2.7.11.1" evidence="2"/>
<dbReference type="FunFam" id="3.30.200.20:FF:000156">
    <property type="entry name" value="MAP kinase-activated protein kinase 3"/>
    <property type="match status" value="1"/>
</dbReference>
<evidence type="ECO:0000256" key="1">
    <source>
        <dbReference type="ARBA" id="ARBA00006692"/>
    </source>
</evidence>
<dbReference type="InterPro" id="IPR017441">
    <property type="entry name" value="Protein_kinase_ATP_BS"/>
</dbReference>
<dbReference type="CDD" id="cd14089">
    <property type="entry name" value="STKc_MAPKAPK"/>
    <property type="match status" value="1"/>
</dbReference>
<dbReference type="Proteomes" id="UP000887540">
    <property type="component" value="Unplaced"/>
</dbReference>
<dbReference type="SUPFAM" id="SSF56112">
    <property type="entry name" value="Protein kinase-like (PK-like)"/>
    <property type="match status" value="1"/>
</dbReference>
<proteinExistence type="inferred from homology"/>
<comment type="catalytic activity">
    <reaction evidence="10">
        <text>L-seryl-[protein] + ATP = O-phospho-L-seryl-[protein] + ADP + H(+)</text>
        <dbReference type="Rhea" id="RHEA:17989"/>
        <dbReference type="Rhea" id="RHEA-COMP:9863"/>
        <dbReference type="Rhea" id="RHEA-COMP:11604"/>
        <dbReference type="ChEBI" id="CHEBI:15378"/>
        <dbReference type="ChEBI" id="CHEBI:29999"/>
        <dbReference type="ChEBI" id="CHEBI:30616"/>
        <dbReference type="ChEBI" id="CHEBI:83421"/>
        <dbReference type="ChEBI" id="CHEBI:456216"/>
        <dbReference type="EC" id="2.7.11.1"/>
    </reaction>
</comment>
<evidence type="ECO:0000256" key="5">
    <source>
        <dbReference type="ARBA" id="ARBA00022679"/>
    </source>
</evidence>
<evidence type="ECO:0000256" key="7">
    <source>
        <dbReference type="ARBA" id="ARBA00022777"/>
    </source>
</evidence>
<dbReference type="AlphaFoldDB" id="A0A914E6W3"/>
<evidence type="ECO:0000256" key="9">
    <source>
        <dbReference type="ARBA" id="ARBA00047899"/>
    </source>
</evidence>
<comment type="similarity">
    <text evidence="1">Belongs to the protein kinase superfamily. CAMK Ser/Thr protein kinase family.</text>
</comment>
<evidence type="ECO:0000256" key="6">
    <source>
        <dbReference type="ARBA" id="ARBA00022741"/>
    </source>
</evidence>
<evidence type="ECO:0000313" key="15">
    <source>
        <dbReference type="WBParaSite" id="ACRNAN_scaffold5836.g14242.t1"/>
    </source>
</evidence>
<evidence type="ECO:0000256" key="4">
    <source>
        <dbReference type="ARBA" id="ARBA00022553"/>
    </source>
</evidence>
<dbReference type="GO" id="GO:0004674">
    <property type="term" value="F:protein serine/threonine kinase activity"/>
    <property type="evidence" value="ECO:0007669"/>
    <property type="project" value="UniProtKB-KW"/>
</dbReference>
<evidence type="ECO:0000256" key="8">
    <source>
        <dbReference type="ARBA" id="ARBA00022840"/>
    </source>
</evidence>
<feature type="domain" description="Protein kinase" evidence="13">
    <location>
        <begin position="135"/>
        <end position="397"/>
    </location>
</feature>
<dbReference type="Gene3D" id="3.30.200.20">
    <property type="entry name" value="Phosphorylase Kinase, domain 1"/>
    <property type="match status" value="1"/>
</dbReference>
<sequence length="542" mass="60471">MSNNTNMMFELDDILEISTPETASSGMSMISNKSNPFFAGMVYSKPLEIPKLDDATEGPQTPTTYQKNLCINATSEVDPHLSDDDDDEPDTSEEQKKLCLCATSIPMETQEAGLIQKKAAVNFPSHTHQITDDYTVSHEIIGVGESGKVMACYSKRDETKYALKVLRDSPKARREVELHYLASNHENIVKIIDIYENTFDGLKCLLLVCEFLEGGDLLTRFENAGSVPYTEKQIGEIISQIGNAVEYLHDMNIAHRDIKLENILCSSIDPETCVYKLGDFGFAKRPERNHLMESPCCTPFYVAPEVLGREKYDKSCDMWSLGVAIYILLCGYPPFYSMKGLAFSPGMKTRITTGLYAFPSPEWDVVSESTKDEIRHLLKTDPATRTTIHELMRSSLVTGEESIAIRRGSPYSNSDSDSAVEFNMDSGESTPENDTPRSWSRSITPEDDVPELPSKAGPAIINFKKLEALMLKTGGGSVRQFSKPSAMKPPRLHSIQEEVGRALDMMRLGNEDCFIKSPKISENPLLQRRLSLKTSSPESFKN</sequence>